<feature type="transmembrane region" description="Helical" evidence="2">
    <location>
        <begin position="411"/>
        <end position="429"/>
    </location>
</feature>
<dbReference type="SUPFAM" id="SSF48371">
    <property type="entry name" value="ARM repeat"/>
    <property type="match status" value="1"/>
</dbReference>
<evidence type="ECO:0000256" key="2">
    <source>
        <dbReference type="SAM" id="Phobius"/>
    </source>
</evidence>
<feature type="compositionally biased region" description="Acidic residues" evidence="1">
    <location>
        <begin position="437"/>
        <end position="490"/>
    </location>
</feature>
<feature type="transmembrane region" description="Helical" evidence="2">
    <location>
        <begin position="336"/>
        <end position="361"/>
    </location>
</feature>
<feature type="transmembrane region" description="Helical" evidence="2">
    <location>
        <begin position="64"/>
        <end position="83"/>
    </location>
</feature>
<proteinExistence type="predicted"/>
<protein>
    <recommendedName>
        <fullName evidence="5">H(+)-exporting diphosphatase</fullName>
    </recommendedName>
</protein>
<evidence type="ECO:0000313" key="4">
    <source>
        <dbReference type="Proteomes" id="UP001189429"/>
    </source>
</evidence>
<name>A0ABN9T288_9DINO</name>
<keyword evidence="2" id="KW-0472">Membrane</keyword>
<keyword evidence="2" id="KW-0812">Transmembrane</keyword>
<dbReference type="InterPro" id="IPR016024">
    <property type="entry name" value="ARM-type_fold"/>
</dbReference>
<evidence type="ECO:0000313" key="3">
    <source>
        <dbReference type="EMBL" id="CAK0839064.1"/>
    </source>
</evidence>
<feature type="transmembrane region" description="Helical" evidence="2">
    <location>
        <begin position="169"/>
        <end position="202"/>
    </location>
</feature>
<feature type="transmembrane region" description="Helical" evidence="2">
    <location>
        <begin position="12"/>
        <end position="36"/>
    </location>
</feature>
<feature type="transmembrane region" description="Helical" evidence="2">
    <location>
        <begin position="134"/>
        <end position="157"/>
    </location>
</feature>
<feature type="transmembrane region" description="Helical" evidence="2">
    <location>
        <begin position="303"/>
        <end position="324"/>
    </location>
</feature>
<reference evidence="3" key="1">
    <citation type="submission" date="2023-10" db="EMBL/GenBank/DDBJ databases">
        <authorList>
            <person name="Chen Y."/>
            <person name="Shah S."/>
            <person name="Dougan E. K."/>
            <person name="Thang M."/>
            <person name="Chan C."/>
        </authorList>
    </citation>
    <scope>NUCLEOTIDE SEQUENCE [LARGE SCALE GENOMIC DNA]</scope>
</reference>
<evidence type="ECO:0008006" key="5">
    <source>
        <dbReference type="Google" id="ProtNLM"/>
    </source>
</evidence>
<feature type="region of interest" description="Disordered" evidence="1">
    <location>
        <begin position="433"/>
        <end position="490"/>
    </location>
</feature>
<feature type="transmembrane region" description="Helical" evidence="2">
    <location>
        <begin position="214"/>
        <end position="237"/>
    </location>
</feature>
<keyword evidence="4" id="KW-1185">Reference proteome</keyword>
<organism evidence="3 4">
    <name type="scientific">Prorocentrum cordatum</name>
    <dbReference type="NCBI Taxonomy" id="2364126"/>
    <lineage>
        <taxon>Eukaryota</taxon>
        <taxon>Sar</taxon>
        <taxon>Alveolata</taxon>
        <taxon>Dinophyceae</taxon>
        <taxon>Prorocentrales</taxon>
        <taxon>Prorocentraceae</taxon>
        <taxon>Prorocentrum</taxon>
    </lineage>
</organism>
<sequence>MMYTSLYVSGAAAKLGSAMLALTCIAFFVMLLWLSWEVDGHSLDEMKDETPLMKNVISILQSNWVKAVAVGGMNVVIPFLVILDQVRQQVRKSCTNYYGGEGASEGSAHWQTPSGRRLRECLEKWDWTDIFGKVCVLAEIFILLAVGSKATFIFFSYLNGEIEAAGLEIGAIFAMVWAIGLLMFLNPIVPGSAVYLFAGVVLGAQSQKEGSVGIWVGLVLACVAGSGAKLLACIGQYSLGYFMGKSVKVQHFVGVTKVGVLATEAVLKEEGFKLFKVCILVAGPDFPTSVLCGILQLNIPGMLLGTCPVILVSVIPQTLVGVLLTKEGATEGVWSMIATVATGIAAACQVGATLLFAYGIMQRVEESGDQLLETHRPEHDEVRKLEQKEAEYVKKYAEISNWGQLGTHVRATLLGTVALFLLSGFIVALDSMATKEEEQEQEETHDDDDDDDDDDGDDGDDGDDDECGGDDDGGGDDDNGGGGDDAADGC</sequence>
<comment type="caution">
    <text evidence="3">The sequence shown here is derived from an EMBL/GenBank/DDBJ whole genome shotgun (WGS) entry which is preliminary data.</text>
</comment>
<evidence type="ECO:0000256" key="1">
    <source>
        <dbReference type="SAM" id="MobiDB-lite"/>
    </source>
</evidence>
<keyword evidence="2" id="KW-1133">Transmembrane helix</keyword>
<accession>A0ABN9T288</accession>
<dbReference type="Proteomes" id="UP001189429">
    <property type="component" value="Unassembled WGS sequence"/>
</dbReference>
<dbReference type="EMBL" id="CAUYUJ010014267">
    <property type="protein sequence ID" value="CAK0839064.1"/>
    <property type="molecule type" value="Genomic_DNA"/>
</dbReference>
<gene>
    <name evidence="3" type="ORF">PCOR1329_LOCUS34845</name>
</gene>